<keyword evidence="2" id="KW-0808">Transferase</keyword>
<dbReference type="Proteomes" id="UP001321582">
    <property type="component" value="Chromosome"/>
</dbReference>
<evidence type="ECO:0000256" key="5">
    <source>
        <dbReference type="ARBA" id="ARBA00047503"/>
    </source>
</evidence>
<dbReference type="AlphaFoldDB" id="A0AAU9DNC5"/>
<dbReference type="SUPFAM" id="SSF53756">
    <property type="entry name" value="UDP-Glycosyltransferase/glycogen phosphorylase"/>
    <property type="match status" value="1"/>
</dbReference>
<dbReference type="InterPro" id="IPR011910">
    <property type="entry name" value="RfaF"/>
</dbReference>
<evidence type="ECO:0000256" key="2">
    <source>
        <dbReference type="ARBA" id="ARBA00022679"/>
    </source>
</evidence>
<evidence type="ECO:0000256" key="1">
    <source>
        <dbReference type="ARBA" id="ARBA00022676"/>
    </source>
</evidence>
<dbReference type="Pfam" id="PF01075">
    <property type="entry name" value="Glyco_transf_9"/>
    <property type="match status" value="1"/>
</dbReference>
<dbReference type="InterPro" id="IPR051199">
    <property type="entry name" value="LPS_LOS_Heptosyltrfase"/>
</dbReference>
<dbReference type="RefSeq" id="WP_307904785.1">
    <property type="nucleotide sequence ID" value="NZ_AP027059.1"/>
</dbReference>
<evidence type="ECO:0000256" key="4">
    <source>
        <dbReference type="ARBA" id="ARBA00044042"/>
    </source>
</evidence>
<dbReference type="GO" id="GO:0005829">
    <property type="term" value="C:cytosol"/>
    <property type="evidence" value="ECO:0007669"/>
    <property type="project" value="TreeGrafter"/>
</dbReference>
<dbReference type="GO" id="GO:0008713">
    <property type="term" value="F:ADP-heptose-lipopolysaccharide heptosyltransferase activity"/>
    <property type="evidence" value="ECO:0007669"/>
    <property type="project" value="UniProtKB-EC"/>
</dbReference>
<dbReference type="KEGG" id="haby:HLVA_04120"/>
<reference evidence="6 7" key="1">
    <citation type="submission" date="2022-11" db="EMBL/GenBank/DDBJ databases">
        <title>Haliovirga abyssi gen. nov., sp. nov., a mesophilic fermentative bacterium isolated from the Iheya North hydrothermal field and the proposal of Haliovirgaceae fam. nov.</title>
        <authorList>
            <person name="Miyazaki U."/>
            <person name="Tame A."/>
            <person name="Miyazaki J."/>
            <person name="Takai K."/>
            <person name="Sawayama S."/>
            <person name="Kitajima M."/>
            <person name="Okamoto A."/>
            <person name="Nakagawa S."/>
        </authorList>
    </citation>
    <scope>NUCLEOTIDE SEQUENCE [LARGE SCALE GENOMIC DNA]</scope>
    <source>
        <strain evidence="6 7">IC12</strain>
    </source>
</reference>
<dbReference type="EMBL" id="AP027059">
    <property type="protein sequence ID" value="BDU49843.1"/>
    <property type="molecule type" value="Genomic_DNA"/>
</dbReference>
<dbReference type="InterPro" id="IPR002201">
    <property type="entry name" value="Glyco_trans_9"/>
</dbReference>
<name>A0AAU9DNC5_9FUSO</name>
<dbReference type="PANTHER" id="PTHR30160">
    <property type="entry name" value="TETRAACYLDISACCHARIDE 4'-KINASE-RELATED"/>
    <property type="match status" value="1"/>
</dbReference>
<comment type="similarity">
    <text evidence="3">Belongs to the glycosyltransferase 9 family.</text>
</comment>
<sequence length="335" mass="38457">MKKILIIHTAFIGDIVLSTPLIKKIKQKYNNSEIYYLTTTVGGEIVKNNPMLKGVIVYDKKGKDKGLKGLIKIIRDIKNYNFDIAIIPHRYLRSTLIAFLAGIKERIGYSNSEGKLFLTKKIEYVKSVHEVKRLLNLIELSDFKDDKIELYPGKEDIKKVDEIWGKFELDNQKIVVIAPGSKWFTKMWPIEYYNLLLKKLEKLNIKVLLIGGKEEEKLNIIETSNTVNLIGKTKLLELVEIFKRSTVLVSNDSSPLHIAAATDIYIIAIFGATTKELGFYPWTKNYTIIENSNLDCRPCGLHGGNECKEGHFKCMKDISPDEVYDEIVERLERRI</sequence>
<organism evidence="6 7">
    <name type="scientific">Haliovirga abyssi</name>
    <dbReference type="NCBI Taxonomy" id="2996794"/>
    <lineage>
        <taxon>Bacteria</taxon>
        <taxon>Fusobacteriati</taxon>
        <taxon>Fusobacteriota</taxon>
        <taxon>Fusobacteriia</taxon>
        <taxon>Fusobacteriales</taxon>
        <taxon>Haliovirgaceae</taxon>
        <taxon>Haliovirga</taxon>
    </lineage>
</organism>
<comment type="catalytic activity">
    <reaction evidence="5">
        <text>an L-alpha-D-Hep-(1-&gt;5)-[alpha-Kdo-(2-&gt;4)]-alpha-Kdo-(2-&gt;6)-lipid A + ADP-L-glycero-beta-D-manno-heptose = an L-alpha-D-Hep-(1-&gt;3)-L-alpha-D-Hep-(1-&gt;5)-[alpha-Kdo-(2-&gt;4)]-alpha-Kdo-(2-&gt;6)-lipid A + ADP + H(+)</text>
        <dbReference type="Rhea" id="RHEA:74071"/>
        <dbReference type="ChEBI" id="CHEBI:15378"/>
        <dbReference type="ChEBI" id="CHEBI:61506"/>
        <dbReference type="ChEBI" id="CHEBI:193068"/>
        <dbReference type="ChEBI" id="CHEBI:193069"/>
        <dbReference type="ChEBI" id="CHEBI:456216"/>
        <dbReference type="EC" id="2.4.99.24"/>
    </reaction>
</comment>
<dbReference type="EC" id="2.4.99.24" evidence="4"/>
<evidence type="ECO:0000313" key="7">
    <source>
        <dbReference type="Proteomes" id="UP001321582"/>
    </source>
</evidence>
<keyword evidence="1" id="KW-0328">Glycosyltransferase</keyword>
<gene>
    <name evidence="6" type="ORF">HLVA_04120</name>
</gene>
<accession>A0AAU9DNC5</accession>
<protein>
    <recommendedName>
        <fullName evidence="4">lipopolysaccharide heptosyltransferase II</fullName>
        <ecNumber evidence="4">2.4.99.24</ecNumber>
    </recommendedName>
</protein>
<dbReference type="PANTHER" id="PTHR30160:SF1">
    <property type="entry name" value="LIPOPOLYSACCHARIDE 1,2-N-ACETYLGLUCOSAMINETRANSFERASE-RELATED"/>
    <property type="match status" value="1"/>
</dbReference>
<dbReference type="GO" id="GO:0009244">
    <property type="term" value="P:lipopolysaccharide core region biosynthetic process"/>
    <property type="evidence" value="ECO:0007669"/>
    <property type="project" value="TreeGrafter"/>
</dbReference>
<keyword evidence="7" id="KW-1185">Reference proteome</keyword>
<proteinExistence type="inferred from homology"/>
<evidence type="ECO:0000313" key="6">
    <source>
        <dbReference type="EMBL" id="BDU49843.1"/>
    </source>
</evidence>
<dbReference type="CDD" id="cd03789">
    <property type="entry name" value="GT9_LPS_heptosyltransferase"/>
    <property type="match status" value="1"/>
</dbReference>
<evidence type="ECO:0000256" key="3">
    <source>
        <dbReference type="ARBA" id="ARBA00043995"/>
    </source>
</evidence>
<dbReference type="NCBIfam" id="TIGR02195">
    <property type="entry name" value="heptsyl_trn_II"/>
    <property type="match status" value="1"/>
</dbReference>
<dbReference type="Gene3D" id="3.40.50.2000">
    <property type="entry name" value="Glycogen Phosphorylase B"/>
    <property type="match status" value="2"/>
</dbReference>